<dbReference type="AlphaFoldDB" id="A0AAP0MQU3"/>
<dbReference type="SMART" id="SM00240">
    <property type="entry name" value="FHA"/>
    <property type="match status" value="1"/>
</dbReference>
<dbReference type="InterPro" id="IPR050923">
    <property type="entry name" value="Cell_Proc_Reg/RNA_Proc"/>
</dbReference>
<protein>
    <recommendedName>
        <fullName evidence="2">FHA domain-containing protein</fullName>
    </recommendedName>
</protein>
<dbReference type="Gene3D" id="2.60.200.20">
    <property type="match status" value="1"/>
</dbReference>
<proteinExistence type="predicted"/>
<dbReference type="PROSITE" id="PS50006">
    <property type="entry name" value="FHA_DOMAIN"/>
    <property type="match status" value="1"/>
</dbReference>
<keyword evidence="4" id="KW-1185">Reference proteome</keyword>
<dbReference type="FunFam" id="2.60.200.20:FF:000063">
    <property type="entry name" value="Predicted protein"/>
    <property type="match status" value="1"/>
</dbReference>
<feature type="region of interest" description="Disordered" evidence="1">
    <location>
        <begin position="207"/>
        <end position="231"/>
    </location>
</feature>
<dbReference type="InterPro" id="IPR000253">
    <property type="entry name" value="FHA_dom"/>
</dbReference>
<dbReference type="PANTHER" id="PTHR23308">
    <property type="entry name" value="NUCLEAR INHIBITOR OF PROTEIN PHOSPHATASE-1"/>
    <property type="match status" value="1"/>
</dbReference>
<dbReference type="Proteomes" id="UP001428341">
    <property type="component" value="Unassembled WGS sequence"/>
</dbReference>
<evidence type="ECO:0000313" key="4">
    <source>
        <dbReference type="Proteomes" id="UP001428341"/>
    </source>
</evidence>
<dbReference type="SUPFAM" id="SSF49879">
    <property type="entry name" value="SMAD/FHA domain"/>
    <property type="match status" value="1"/>
</dbReference>
<dbReference type="InterPro" id="IPR008984">
    <property type="entry name" value="SMAD_FHA_dom_sf"/>
</dbReference>
<dbReference type="Pfam" id="PF00498">
    <property type="entry name" value="FHA"/>
    <property type="match status" value="1"/>
</dbReference>
<name>A0AAP0MQU3_9ROSI</name>
<reference evidence="3 4" key="1">
    <citation type="submission" date="2024-05" db="EMBL/GenBank/DDBJ databases">
        <title>Haplotype-resolved chromosome-level genome assembly of Huyou (Citrus changshanensis).</title>
        <authorList>
            <person name="Miao C."/>
            <person name="Chen W."/>
            <person name="Wu Y."/>
            <person name="Wang L."/>
            <person name="Zhao S."/>
            <person name="Grierson D."/>
            <person name="Xu C."/>
            <person name="Chen K."/>
        </authorList>
    </citation>
    <scope>NUCLEOTIDE SEQUENCE [LARGE SCALE GENOMIC DNA]</scope>
    <source>
        <strain evidence="3">01-14</strain>
        <tissue evidence="3">Leaf</tissue>
    </source>
</reference>
<dbReference type="CDD" id="cd00060">
    <property type="entry name" value="FHA"/>
    <property type="match status" value="1"/>
</dbReference>
<evidence type="ECO:0000313" key="3">
    <source>
        <dbReference type="EMBL" id="KAK9221551.1"/>
    </source>
</evidence>
<feature type="domain" description="FHA" evidence="2">
    <location>
        <begin position="126"/>
        <end position="176"/>
    </location>
</feature>
<comment type="caution">
    <text evidence="3">The sequence shown here is derived from an EMBL/GenBank/DDBJ whole genome shotgun (WGS) entry which is preliminary data.</text>
</comment>
<accession>A0AAP0MQU3</accession>
<evidence type="ECO:0000256" key="1">
    <source>
        <dbReference type="SAM" id="MobiDB-lite"/>
    </source>
</evidence>
<evidence type="ECO:0000259" key="2">
    <source>
        <dbReference type="PROSITE" id="PS50006"/>
    </source>
</evidence>
<sequence length="231" mass="24752">MEITRQSFFSQTKLLSCSTTSLSPLPPPPSIFRSKASLLVSSNSVPFHSSRTLLTQLQGLRIKAKKHRNLGAISASEADSSSTTTTTSTDVAAERWLLQPVGDGDTSHIGFKVPMPDAFEIASTEVTVGRLPERADMVIPVATVSGLHARIEKKGDSLLVTDLDSTNGTFIDEKRLRPGVVAVASPGSRITFGDTHLAMFRVSKIDTVEAPSKTEESEEKGDSPPLSSEKS</sequence>
<dbReference type="EMBL" id="JBCGBO010000002">
    <property type="protein sequence ID" value="KAK9221551.1"/>
    <property type="molecule type" value="Genomic_DNA"/>
</dbReference>
<organism evidence="3 4">
    <name type="scientific">Citrus x changshan-huyou</name>
    <dbReference type="NCBI Taxonomy" id="2935761"/>
    <lineage>
        <taxon>Eukaryota</taxon>
        <taxon>Viridiplantae</taxon>
        <taxon>Streptophyta</taxon>
        <taxon>Embryophyta</taxon>
        <taxon>Tracheophyta</taxon>
        <taxon>Spermatophyta</taxon>
        <taxon>Magnoliopsida</taxon>
        <taxon>eudicotyledons</taxon>
        <taxon>Gunneridae</taxon>
        <taxon>Pentapetalae</taxon>
        <taxon>rosids</taxon>
        <taxon>malvids</taxon>
        <taxon>Sapindales</taxon>
        <taxon>Rutaceae</taxon>
        <taxon>Aurantioideae</taxon>
        <taxon>Citrus</taxon>
    </lineage>
</organism>
<gene>
    <name evidence="3" type="ORF">WN944_009978</name>
</gene>